<feature type="compositionally biased region" description="Basic and acidic residues" evidence="4">
    <location>
        <begin position="1113"/>
        <end position="1136"/>
    </location>
</feature>
<feature type="region of interest" description="Disordered" evidence="4">
    <location>
        <begin position="1258"/>
        <end position="1541"/>
    </location>
</feature>
<dbReference type="GO" id="GO:0005856">
    <property type="term" value="C:cytoskeleton"/>
    <property type="evidence" value="ECO:0007669"/>
    <property type="project" value="UniProtKB-ARBA"/>
</dbReference>
<evidence type="ECO:0000313" key="7">
    <source>
        <dbReference type="Proteomes" id="UP000009168"/>
    </source>
</evidence>
<evidence type="ECO:0000256" key="3">
    <source>
        <dbReference type="SAM" id="Coils"/>
    </source>
</evidence>
<dbReference type="InterPro" id="IPR051655">
    <property type="entry name" value="FAM161"/>
</dbReference>
<feature type="compositionally biased region" description="Low complexity" evidence="4">
    <location>
        <begin position="775"/>
        <end position="785"/>
    </location>
</feature>
<feature type="region of interest" description="Disordered" evidence="4">
    <location>
        <begin position="1112"/>
        <end position="1136"/>
    </location>
</feature>
<evidence type="ECO:0000256" key="2">
    <source>
        <dbReference type="ARBA" id="ARBA00023054"/>
    </source>
</evidence>
<feature type="compositionally biased region" description="Basic and acidic residues" evidence="4">
    <location>
        <begin position="1357"/>
        <end position="1440"/>
    </location>
</feature>
<feature type="coiled-coil region" evidence="3">
    <location>
        <begin position="476"/>
        <end position="506"/>
    </location>
</feature>
<dbReference type="Pfam" id="PF10595">
    <property type="entry name" value="FAM161A_B"/>
    <property type="match status" value="1"/>
</dbReference>
<dbReference type="eggNOG" id="ENOG502R0YV">
    <property type="taxonomic scope" value="Eukaryota"/>
</dbReference>
<dbReference type="OMA" id="MIPTICA"/>
<dbReference type="PANTHER" id="PTHR21501:SF1">
    <property type="entry name" value="PROTEIN FAM-161"/>
    <property type="match status" value="1"/>
</dbReference>
<dbReference type="PROSITE" id="PS50222">
    <property type="entry name" value="EF_HAND_2"/>
    <property type="match status" value="1"/>
</dbReference>
<feature type="compositionally biased region" description="Acidic residues" evidence="4">
    <location>
        <begin position="1277"/>
        <end position="1291"/>
    </location>
</feature>
<keyword evidence="7" id="KW-1185">Reference proteome</keyword>
<feature type="compositionally biased region" description="Basic and acidic residues" evidence="4">
    <location>
        <begin position="1267"/>
        <end position="1276"/>
    </location>
</feature>
<name>Q23CT1_TETTS</name>
<evidence type="ECO:0000256" key="1">
    <source>
        <dbReference type="ARBA" id="ARBA00006663"/>
    </source>
</evidence>
<evidence type="ECO:0000256" key="4">
    <source>
        <dbReference type="SAM" id="MobiDB-lite"/>
    </source>
</evidence>
<gene>
    <name evidence="6" type="ORF">TTHERM_00052590</name>
</gene>
<comment type="similarity">
    <text evidence="1">Belongs to the FAM161 family.</text>
</comment>
<feature type="compositionally biased region" description="Polar residues" evidence="4">
    <location>
        <begin position="1330"/>
        <end position="1341"/>
    </location>
</feature>
<sequence length="1541" mass="181747">MIQQTKGESNSPISQVEKEIDKHREKMKELEYLYYKKKLTSEASSNIIRSQPLYLEDETLVSLADGKELINLKKQNNTLGDKKNQITSLKADIYDYESYSNKRVKKNLNQQRDNIDNEDAFEIAIPKKSKQKENYEQYTKMNQHKDQSPSVGIGFLSDTTQSINFLKYDQQKDTPKEKQFHYKQEQQKMQAPKIPIKQEKQIESPIKQYGQKDMSNSIEIKKQQTLMNERNRKLQILREEMQQIDKLMQEKGVERKKVYIEPSDKAIENATHIPIEKKIYQHKYEEFLVDKKVKQQADNYFQKLQRPEFERMKSAKSFDKYKKLHPESDQEFGITDRPIEIKKTYEEIIKDEDEAKIQQYSQQIEQGKRSTEEKRMKNLYTRIISDSKQSIQKRKQKDDDFILKFLFMQIDTQKSGLVSSQEIFDSLKENKDAIVYFDLCVKTLYSDLDKFKTQRKGLFNIEEFSAFVNQQNQMSKKTLQTEKEALKSQIMQEENLLHKIDKLKDKNELFLLYEKDPKNTYGTCVLNEAKLDVLREVFSELDTFNDFIVKRLDLVKELLNNNKIQKILTYPAVKIPIVNRKVSLQNILEQVEKEYTLADEQQQKPREYISWNQFFEYFKNYQKPSFILDHEISSSQEAKIFDISEDYLLLIQDVFDMIPRVSTTLDYVSTTDFVIAAKKDPQIRSIESEVVRTKSEETGLPQEILSEVLDRIIAEGGEYIQWHEVKLFFSKRGRPIGEEFGNQDENQNVDQGQKSQVQIEEMKSGVQFKIEKSSPQKQSSPIKKSNGFNDDNDDDDNQYYDEQTINSKKYDMYQQHVPVRKPTVQEEIANLRLQGQYDSGEEMSDDYMKEIQQNSDEDDFEGEQYNQLKQLDYMMKGDAPQKNKLTAEEAIQEHYTKKRVVQAQKQDTELKEEINDFDKYYKELLQRQKEAQLGPLESLKQKEQLEDPVKYGILKHTAVDYDKYFGKMIKNKALNEQEKVDITVPKPFSFEKRETSKQKSIYQQKKEQYLNEVLNRDEEEMKKRFKANPIPTTTKIPMFNNIIEKNKEKREKIRQESVKITLETQNPFSFYEKDIQKREEKKQKIVETVNTEVSGFKQKAFKAKEVPASSKVDMLKQMEQEREENRKKRVEERKQEQIKSVQEFTRLAGASEKWKETLKKRETAKTSEEEKCTFAPKINKEIPDTSKKSETQISAPATQAKLKAVSAFTGLLKDKIPPTEQKPFNFQPPVPKQASREYMDSYNESIKADKLEHKNLLSRLVPLSKKKLSEKAVKEPEEQEENTEQQLDELDNLQQQQEEAEQQKKNEDQAEDQVFDMPKKTKSKIEGSANKIQSQTSNANLDNDGKPKGTTKAEQLLIKKREDERKKKEEEENQRKKEKEERDKKLKERASEVKDKFGDPRSAKQAQEEMEKQKLKERQEVARQQKQEYEQQIKDMESRVKNRQLLTEAKSHGSSALDKYRKMKPPVQDQENNQQQENSQKQIQEQLKQDNKQSANNIDKSNNSAAQVQKQQDHAEENYDEDFGDENDQPVRKDDFDDLSD</sequence>
<accession>Q23CT1</accession>
<reference evidence="7" key="1">
    <citation type="journal article" date="2006" name="PLoS Biol.">
        <title>Macronuclear genome sequence of the ciliate Tetrahymena thermophila, a model eukaryote.</title>
        <authorList>
            <person name="Eisen J.A."/>
            <person name="Coyne R.S."/>
            <person name="Wu M."/>
            <person name="Wu D."/>
            <person name="Thiagarajan M."/>
            <person name="Wortman J.R."/>
            <person name="Badger J.H."/>
            <person name="Ren Q."/>
            <person name="Amedeo P."/>
            <person name="Jones K.M."/>
            <person name="Tallon L.J."/>
            <person name="Delcher A.L."/>
            <person name="Salzberg S.L."/>
            <person name="Silva J.C."/>
            <person name="Haas B.J."/>
            <person name="Majoros W.H."/>
            <person name="Farzad M."/>
            <person name="Carlton J.M."/>
            <person name="Smith R.K. Jr."/>
            <person name="Garg J."/>
            <person name="Pearlman R.E."/>
            <person name="Karrer K.M."/>
            <person name="Sun L."/>
            <person name="Manning G."/>
            <person name="Elde N.C."/>
            <person name="Turkewitz A.P."/>
            <person name="Asai D.J."/>
            <person name="Wilkes D.E."/>
            <person name="Wang Y."/>
            <person name="Cai H."/>
            <person name="Collins K."/>
            <person name="Stewart B.A."/>
            <person name="Lee S.R."/>
            <person name="Wilamowska K."/>
            <person name="Weinberg Z."/>
            <person name="Ruzzo W.L."/>
            <person name="Wloga D."/>
            <person name="Gaertig J."/>
            <person name="Frankel J."/>
            <person name="Tsao C.-C."/>
            <person name="Gorovsky M.A."/>
            <person name="Keeling P.J."/>
            <person name="Waller R.F."/>
            <person name="Patron N.J."/>
            <person name="Cherry J.M."/>
            <person name="Stover N.A."/>
            <person name="Krieger C.J."/>
            <person name="del Toro C."/>
            <person name="Ryder H.F."/>
            <person name="Williamson S.C."/>
            <person name="Barbeau R.A."/>
            <person name="Hamilton E.P."/>
            <person name="Orias E."/>
        </authorList>
    </citation>
    <scope>NUCLEOTIDE SEQUENCE [LARGE SCALE GENOMIC DNA]</scope>
    <source>
        <strain evidence="7">SB210</strain>
    </source>
</reference>
<evidence type="ECO:0000313" key="6">
    <source>
        <dbReference type="EMBL" id="EAR94644.1"/>
    </source>
</evidence>
<protein>
    <recommendedName>
        <fullName evidence="5">EF-hand domain-containing protein</fullName>
    </recommendedName>
</protein>
<feature type="coiled-coil region" evidence="3">
    <location>
        <begin position="220"/>
        <end position="250"/>
    </location>
</feature>
<dbReference type="Proteomes" id="UP000009168">
    <property type="component" value="Unassembled WGS sequence"/>
</dbReference>
<dbReference type="GO" id="GO:0005929">
    <property type="term" value="C:cilium"/>
    <property type="evidence" value="ECO:0007669"/>
    <property type="project" value="TreeGrafter"/>
</dbReference>
<feature type="compositionally biased region" description="Low complexity" evidence="4">
    <location>
        <begin position="1468"/>
        <end position="1486"/>
    </location>
</feature>
<dbReference type="OrthoDB" id="304397at2759"/>
<dbReference type="GeneID" id="7843965"/>
<dbReference type="PANTHER" id="PTHR21501">
    <property type="entry name" value="PROTEIN FAM-161"/>
    <property type="match status" value="1"/>
</dbReference>
<dbReference type="InterPro" id="IPR002048">
    <property type="entry name" value="EF_hand_dom"/>
</dbReference>
<keyword evidence="2 3" id="KW-0175">Coiled coil</keyword>
<feature type="region of interest" description="Disordered" evidence="4">
    <location>
        <begin position="768"/>
        <end position="799"/>
    </location>
</feature>
<feature type="compositionally biased region" description="Polar residues" evidence="4">
    <location>
        <begin position="1492"/>
        <end position="1510"/>
    </location>
</feature>
<dbReference type="STRING" id="312017.Q23CT1"/>
<dbReference type="GO" id="GO:0044782">
    <property type="term" value="P:cilium organization"/>
    <property type="evidence" value="ECO:0007669"/>
    <property type="project" value="TreeGrafter"/>
</dbReference>
<organism evidence="6 7">
    <name type="scientific">Tetrahymena thermophila (strain SB210)</name>
    <dbReference type="NCBI Taxonomy" id="312017"/>
    <lineage>
        <taxon>Eukaryota</taxon>
        <taxon>Sar</taxon>
        <taxon>Alveolata</taxon>
        <taxon>Ciliophora</taxon>
        <taxon>Intramacronucleata</taxon>
        <taxon>Oligohymenophorea</taxon>
        <taxon>Hymenostomatida</taxon>
        <taxon>Tetrahymenina</taxon>
        <taxon>Tetrahymenidae</taxon>
        <taxon>Tetrahymena</taxon>
    </lineage>
</organism>
<dbReference type="InParanoid" id="Q23CT1"/>
<feature type="compositionally biased region" description="Polar residues" evidence="4">
    <location>
        <begin position="1"/>
        <end position="14"/>
    </location>
</feature>
<feature type="compositionally biased region" description="Acidic residues" evidence="4">
    <location>
        <begin position="1518"/>
        <end position="1528"/>
    </location>
</feature>
<evidence type="ECO:0000259" key="5">
    <source>
        <dbReference type="PROSITE" id="PS50222"/>
    </source>
</evidence>
<dbReference type="EMBL" id="GG662712">
    <property type="protein sequence ID" value="EAR94644.1"/>
    <property type="molecule type" value="Genomic_DNA"/>
</dbReference>
<dbReference type="GO" id="GO:0005509">
    <property type="term" value="F:calcium ion binding"/>
    <property type="evidence" value="ECO:0007669"/>
    <property type="project" value="InterPro"/>
</dbReference>
<feature type="domain" description="EF-hand" evidence="5">
    <location>
        <begin position="398"/>
        <end position="433"/>
    </location>
</feature>
<dbReference type="InterPro" id="IPR019579">
    <property type="entry name" value="FAM161A/B"/>
</dbReference>
<proteinExistence type="inferred from homology"/>
<dbReference type="RefSeq" id="XP_001014955.1">
    <property type="nucleotide sequence ID" value="XM_001014955.1"/>
</dbReference>
<feature type="region of interest" description="Disordered" evidence="4">
    <location>
        <begin position="1"/>
        <end position="21"/>
    </location>
</feature>
<feature type="region of interest" description="Disordered" evidence="4">
    <location>
        <begin position="1215"/>
        <end position="1241"/>
    </location>
</feature>
<dbReference type="HOGENOM" id="CLU_246817_0_0_1"/>
<dbReference type="KEGG" id="tet:TTHERM_00052590"/>
<feature type="compositionally biased region" description="Acidic residues" evidence="4">
    <location>
        <begin position="790"/>
        <end position="799"/>
    </location>
</feature>